<dbReference type="Gene3D" id="3.40.30.10">
    <property type="entry name" value="Glutaredoxin"/>
    <property type="match status" value="1"/>
</dbReference>
<dbReference type="CDD" id="cd03047">
    <property type="entry name" value="GST_N_2"/>
    <property type="match status" value="1"/>
</dbReference>
<gene>
    <name evidence="4" type="ORF">V5F30_04345</name>
</gene>
<dbReference type="SFLD" id="SFLDG00358">
    <property type="entry name" value="Main_(cytGST)"/>
    <property type="match status" value="1"/>
</dbReference>
<organism evidence="4 5">
    <name type="scientific">Xanthobacter aminoxidans</name>
    <dbReference type="NCBI Taxonomy" id="186280"/>
    <lineage>
        <taxon>Bacteria</taxon>
        <taxon>Pseudomonadati</taxon>
        <taxon>Pseudomonadota</taxon>
        <taxon>Alphaproteobacteria</taxon>
        <taxon>Hyphomicrobiales</taxon>
        <taxon>Xanthobacteraceae</taxon>
        <taxon>Xanthobacter</taxon>
    </lineage>
</organism>
<feature type="domain" description="GST C-terminal" evidence="3">
    <location>
        <begin position="88"/>
        <end position="213"/>
    </location>
</feature>
<dbReference type="SFLD" id="SFLDS00019">
    <property type="entry name" value="Glutathione_Transferase_(cytos"/>
    <property type="match status" value="1"/>
</dbReference>
<dbReference type="SFLD" id="SFLDG01150">
    <property type="entry name" value="Main.1:_Beta-like"/>
    <property type="match status" value="1"/>
</dbReference>
<evidence type="ECO:0000313" key="5">
    <source>
        <dbReference type="Proteomes" id="UP001604043"/>
    </source>
</evidence>
<dbReference type="InterPro" id="IPR036249">
    <property type="entry name" value="Thioredoxin-like_sf"/>
</dbReference>
<evidence type="ECO:0000259" key="2">
    <source>
        <dbReference type="PROSITE" id="PS50404"/>
    </source>
</evidence>
<keyword evidence="5" id="KW-1185">Reference proteome</keyword>
<feature type="domain" description="GST N-terminal" evidence="2">
    <location>
        <begin position="2"/>
        <end position="83"/>
    </location>
</feature>
<dbReference type="InterPro" id="IPR004046">
    <property type="entry name" value="GST_C"/>
</dbReference>
<evidence type="ECO:0000259" key="3">
    <source>
        <dbReference type="PROSITE" id="PS50405"/>
    </source>
</evidence>
<protein>
    <submittedName>
        <fullName evidence="4">Glutathione S-transferase family protein</fullName>
    </submittedName>
</protein>
<name>A0ABW6ZCQ4_9HYPH</name>
<dbReference type="RefSeq" id="WP_394006182.1">
    <property type="nucleotide sequence ID" value="NZ_JBAFUR010000001.1"/>
</dbReference>
<dbReference type="PROSITE" id="PS50405">
    <property type="entry name" value="GST_CTER"/>
    <property type="match status" value="1"/>
</dbReference>
<dbReference type="Gene3D" id="1.20.1050.10">
    <property type="match status" value="1"/>
</dbReference>
<dbReference type="InterPro" id="IPR040079">
    <property type="entry name" value="Glutathione_S-Trfase"/>
</dbReference>
<dbReference type="Pfam" id="PF02798">
    <property type="entry name" value="GST_N"/>
    <property type="match status" value="1"/>
</dbReference>
<dbReference type="InterPro" id="IPR010987">
    <property type="entry name" value="Glutathione-S-Trfase_C-like"/>
</dbReference>
<dbReference type="Pfam" id="PF00043">
    <property type="entry name" value="GST_C"/>
    <property type="match status" value="1"/>
</dbReference>
<dbReference type="SUPFAM" id="SSF47616">
    <property type="entry name" value="GST C-terminal domain-like"/>
    <property type="match status" value="1"/>
</dbReference>
<dbReference type="PANTHER" id="PTHR44051">
    <property type="entry name" value="GLUTATHIONE S-TRANSFERASE-RELATED"/>
    <property type="match status" value="1"/>
</dbReference>
<evidence type="ECO:0000256" key="1">
    <source>
        <dbReference type="RuleBase" id="RU003494"/>
    </source>
</evidence>
<dbReference type="EMBL" id="JBAFUR010000001">
    <property type="protein sequence ID" value="MFG1251419.1"/>
    <property type="molecule type" value="Genomic_DNA"/>
</dbReference>
<dbReference type="SUPFAM" id="SSF52833">
    <property type="entry name" value="Thioredoxin-like"/>
    <property type="match status" value="1"/>
</dbReference>
<dbReference type="InterPro" id="IPR004045">
    <property type="entry name" value="Glutathione_S-Trfase_N"/>
</dbReference>
<comment type="similarity">
    <text evidence="1">Belongs to the GST superfamily.</text>
</comment>
<evidence type="ECO:0000313" key="4">
    <source>
        <dbReference type="EMBL" id="MFG1251419.1"/>
    </source>
</evidence>
<accession>A0ABW6ZCQ4</accession>
<reference evidence="4 5" key="1">
    <citation type="submission" date="2024-02" db="EMBL/GenBank/DDBJ databases">
        <title>Expansion and revision of Xanthobacter and proposal of Roseixanthobacter gen. nov.</title>
        <authorList>
            <person name="Soltysiak M.P.M."/>
            <person name="Jalihal A."/>
            <person name="Ory A."/>
            <person name="Chrisophersen C."/>
            <person name="Lee A.D."/>
            <person name="Boulton J."/>
            <person name="Springer M."/>
        </authorList>
    </citation>
    <scope>NUCLEOTIDE SEQUENCE [LARGE SCALE GENOMIC DNA]</scope>
    <source>
        <strain evidence="4 5">CB5</strain>
    </source>
</reference>
<proteinExistence type="inferred from homology"/>
<sequence length="213" mass="22925">MTMLKVWGRINSVNVEKVIWTAQELGLPFERIEAGGAFGVVDTPEFRARNPVGRVPVIDDDGFVLWESNAIVRYLATRHGLGTLMPADLRAQAEAGRWMDFQLGTVAAPLSALTWGIVRTAPEKRDPKALAPAFASLGAAMAIVEAGLAGRTVLVGESLTVADIPLACCAHRWFNMPLEGTGLERPDLPNLAAWYGRLKARPAVAGLMPTPLT</sequence>
<dbReference type="InterPro" id="IPR036282">
    <property type="entry name" value="Glutathione-S-Trfase_C_sf"/>
</dbReference>
<comment type="caution">
    <text evidence="4">The sequence shown here is derived from an EMBL/GenBank/DDBJ whole genome shotgun (WGS) entry which is preliminary data.</text>
</comment>
<dbReference type="PROSITE" id="PS50404">
    <property type="entry name" value="GST_NTER"/>
    <property type="match status" value="1"/>
</dbReference>
<dbReference type="Proteomes" id="UP001604043">
    <property type="component" value="Unassembled WGS sequence"/>
</dbReference>
<dbReference type="PANTHER" id="PTHR44051:SF19">
    <property type="entry name" value="DISULFIDE-BOND OXIDOREDUCTASE YFCG"/>
    <property type="match status" value="1"/>
</dbReference>